<organism evidence="5 6">
    <name type="scientific">Kitasatospora kifunensis</name>
    <name type="common">Streptomyces kifunensis</name>
    <dbReference type="NCBI Taxonomy" id="58351"/>
    <lineage>
        <taxon>Bacteria</taxon>
        <taxon>Bacillati</taxon>
        <taxon>Actinomycetota</taxon>
        <taxon>Actinomycetes</taxon>
        <taxon>Kitasatosporales</taxon>
        <taxon>Streptomycetaceae</taxon>
        <taxon>Kitasatospora</taxon>
    </lineage>
</organism>
<dbReference type="AlphaFoldDB" id="A0A7W7VVI1"/>
<sequence length="306" mass="30703">MSGAGRSGARRPAPAAQEGIQEEVPVLRPIAVRQSESSQAEEHHLGERLTAYLDGELGHDDRERVQAHLATCAGCLAEAEEGRSVKHLLTTTEAPGPSGQLMARLLAVAALPDDEEHRGGGGAAVPSVPTLGGSRLTGGSFGRGAGASFGAGALGADTPLPGVDPRAGRGPDARLWSGRRGASRLTGVVERQRPTALVPRSGPGVAPRGRRLVVAAAGAFSVAAVALGGFGSLGLAAVAGDSPTDEQHGTAVTPQVPGGLPVAPLRGTQTVDLPFGASGGHPYDLLTPGPTARSVSPVIQGRAPIP</sequence>
<feature type="domain" description="Putative zinc-finger" evidence="4">
    <location>
        <begin position="47"/>
        <end position="75"/>
    </location>
</feature>
<evidence type="ECO:0000313" key="5">
    <source>
        <dbReference type="EMBL" id="MBB4923714.1"/>
    </source>
</evidence>
<dbReference type="EMBL" id="JACHJV010000001">
    <property type="protein sequence ID" value="MBB4923714.1"/>
    <property type="molecule type" value="Genomic_DNA"/>
</dbReference>
<keyword evidence="1" id="KW-0805">Transcription regulation</keyword>
<dbReference type="InterPro" id="IPR027383">
    <property type="entry name" value="Znf_put"/>
</dbReference>
<evidence type="ECO:0000256" key="1">
    <source>
        <dbReference type="ARBA" id="ARBA00023015"/>
    </source>
</evidence>
<proteinExistence type="predicted"/>
<evidence type="ECO:0000259" key="4">
    <source>
        <dbReference type="Pfam" id="PF13490"/>
    </source>
</evidence>
<protein>
    <submittedName>
        <fullName evidence="5">Anti-sigma factor RsiW</fullName>
    </submittedName>
</protein>
<dbReference type="Pfam" id="PF13490">
    <property type="entry name" value="zf-HC2"/>
    <property type="match status" value="1"/>
</dbReference>
<feature type="region of interest" description="Disordered" evidence="3">
    <location>
        <begin position="287"/>
        <end position="306"/>
    </location>
</feature>
<evidence type="ECO:0000313" key="6">
    <source>
        <dbReference type="Proteomes" id="UP000540506"/>
    </source>
</evidence>
<accession>A0A7W7VVI1</accession>
<evidence type="ECO:0000256" key="2">
    <source>
        <dbReference type="ARBA" id="ARBA00023163"/>
    </source>
</evidence>
<dbReference type="InterPro" id="IPR041916">
    <property type="entry name" value="Anti_sigma_zinc_sf"/>
</dbReference>
<keyword evidence="2" id="KW-0804">Transcription</keyword>
<reference evidence="5 6" key="1">
    <citation type="submission" date="2020-08" db="EMBL/GenBank/DDBJ databases">
        <title>Sequencing the genomes of 1000 actinobacteria strains.</title>
        <authorList>
            <person name="Klenk H.-P."/>
        </authorList>
    </citation>
    <scope>NUCLEOTIDE SEQUENCE [LARGE SCALE GENOMIC DNA]</scope>
    <source>
        <strain evidence="5 6">DSM 41654</strain>
    </source>
</reference>
<name>A0A7W7VVI1_KITKI</name>
<gene>
    <name evidence="5" type="ORF">FHR34_002707</name>
</gene>
<dbReference type="RefSeq" id="WP_184935778.1">
    <property type="nucleotide sequence ID" value="NZ_JACHJV010000001.1"/>
</dbReference>
<evidence type="ECO:0000256" key="3">
    <source>
        <dbReference type="SAM" id="MobiDB-lite"/>
    </source>
</evidence>
<dbReference type="Proteomes" id="UP000540506">
    <property type="component" value="Unassembled WGS sequence"/>
</dbReference>
<keyword evidence="6" id="KW-1185">Reference proteome</keyword>
<comment type="caution">
    <text evidence="5">The sequence shown here is derived from an EMBL/GenBank/DDBJ whole genome shotgun (WGS) entry which is preliminary data.</text>
</comment>
<dbReference type="Gene3D" id="1.10.10.1320">
    <property type="entry name" value="Anti-sigma factor, zinc-finger domain"/>
    <property type="match status" value="1"/>
</dbReference>
<feature type="region of interest" description="Disordered" evidence="3">
    <location>
        <begin position="1"/>
        <end position="24"/>
    </location>
</feature>